<proteinExistence type="predicted"/>
<reference evidence="2" key="1">
    <citation type="submission" date="2019-09" db="EMBL/GenBank/DDBJ databases">
        <title>Distinct polysaccharide growth profiles of human intestinal Prevotella copri isolates.</title>
        <authorList>
            <person name="Fehlner-Peach H."/>
            <person name="Magnabosco C."/>
            <person name="Raghavan V."/>
            <person name="Scher J.U."/>
            <person name="Tett A."/>
            <person name="Cox L.M."/>
            <person name="Gottsegen C."/>
            <person name="Watters A."/>
            <person name="Wiltshire- Gordon J.D."/>
            <person name="Segata N."/>
            <person name="Bonneau R."/>
            <person name="Littman D.R."/>
        </authorList>
    </citation>
    <scope>NUCLEOTIDE SEQUENCE [LARGE SCALE GENOMIC DNA]</scope>
    <source>
        <strain evidence="2">iP54</strain>
    </source>
</reference>
<dbReference type="Proteomes" id="UP000420635">
    <property type="component" value="Unassembled WGS sequence"/>
</dbReference>
<sequence>MLLPKFDILNKIKKERTITLANAIIIAFAAFVVFTVLQTLGMVNLFLLGYTVCSWIGIFIFSVMITWCFNAQPNIVRFCITILILGLFLFLYTTLARTKPNVISYINAFGLAIFVSFIICFIYIFPFSSKNSNEKTQNKELDKPQNLIIAIYQGRYNTRNDLFRYYTNYTSKKDTFIDLLNVICEVCIESINNQDLSQIIKDRCQKVYSIVKPILEEEKEVEYLMNVTGKERDSLMFLHNSSKKLDVSKQEAVIRHLSIIADSIIITKNKLTEENNRNTQSLTLSMIGIILTILFSLLSLLSAENFSALHIYMDYIK</sequence>
<dbReference type="EMBL" id="VZBQ01000160">
    <property type="protein sequence ID" value="MQN91209.1"/>
    <property type="molecule type" value="Genomic_DNA"/>
</dbReference>
<accession>A0A646HK14</accession>
<name>A0A646HK14_9BACT</name>
<dbReference type="AlphaFoldDB" id="A0A646HK14"/>
<evidence type="ECO:0000313" key="2">
    <source>
        <dbReference type="Proteomes" id="UP000420635"/>
    </source>
</evidence>
<protein>
    <submittedName>
        <fullName evidence="1">Uncharacterized protein</fullName>
    </submittedName>
</protein>
<evidence type="ECO:0000313" key="1">
    <source>
        <dbReference type="EMBL" id="MQN91209.1"/>
    </source>
</evidence>
<organism evidence="1 2">
    <name type="scientific">Segatella copri</name>
    <dbReference type="NCBI Taxonomy" id="165179"/>
    <lineage>
        <taxon>Bacteria</taxon>
        <taxon>Pseudomonadati</taxon>
        <taxon>Bacteroidota</taxon>
        <taxon>Bacteroidia</taxon>
        <taxon>Bacteroidales</taxon>
        <taxon>Prevotellaceae</taxon>
        <taxon>Segatella</taxon>
    </lineage>
</organism>
<comment type="caution">
    <text evidence="1">The sequence shown here is derived from an EMBL/GenBank/DDBJ whole genome shotgun (WGS) entry which is preliminary data.</text>
</comment>
<gene>
    <name evidence="1" type="ORF">F7D59_15450</name>
</gene>
<dbReference type="RefSeq" id="WP_153083522.1">
    <property type="nucleotide sequence ID" value="NZ_CP152352.1"/>
</dbReference>